<comment type="caution">
    <text evidence="1">The sequence shown here is derived from an EMBL/GenBank/DDBJ whole genome shotgun (WGS) entry which is preliminary data.</text>
</comment>
<reference evidence="1 2" key="1">
    <citation type="submission" date="2024-11" db="EMBL/GenBank/DDBJ databases">
        <title>Chromosome-level genome assembly of the freshwater bivalve Anodonta woodiana.</title>
        <authorList>
            <person name="Chen X."/>
        </authorList>
    </citation>
    <scope>NUCLEOTIDE SEQUENCE [LARGE SCALE GENOMIC DNA]</scope>
    <source>
        <strain evidence="1">MN2024</strain>
        <tissue evidence="1">Gills</tissue>
    </source>
</reference>
<dbReference type="AlphaFoldDB" id="A0ABD3X3U3"/>
<evidence type="ECO:0000313" key="1">
    <source>
        <dbReference type="EMBL" id="KAL3880707.1"/>
    </source>
</evidence>
<proteinExistence type="predicted"/>
<keyword evidence="2" id="KW-1185">Reference proteome</keyword>
<sequence>MLVRTIFARSTTPISFIPPNARAANDVGASIIWPGNATNELVKNQTTVNLARTVKTATTATLPVRMRPTTAPLFDMTSRGYRCLHQGTWYRPGQEISTGQVLNWCFGSYCDYDGLVKHWDDFHCQFSINNSRNNTSAPTTKPPVFLQPKPPIVRPRTTPIVPTTTAGMGCEYRGKWYWPGETASYEQISTVCFGYNCDLNSKLVYFEEYCAPTASPGFDATTVPSKK</sequence>
<evidence type="ECO:0000313" key="2">
    <source>
        <dbReference type="Proteomes" id="UP001634394"/>
    </source>
</evidence>
<protein>
    <submittedName>
        <fullName evidence="1">Uncharacterized protein</fullName>
    </submittedName>
</protein>
<dbReference type="Proteomes" id="UP001634394">
    <property type="component" value="Unassembled WGS sequence"/>
</dbReference>
<gene>
    <name evidence="1" type="ORF">ACJMK2_032927</name>
</gene>
<name>A0ABD3X3U3_SINWO</name>
<dbReference type="EMBL" id="JBJQND010000004">
    <property type="protein sequence ID" value="KAL3880707.1"/>
    <property type="molecule type" value="Genomic_DNA"/>
</dbReference>
<organism evidence="1 2">
    <name type="scientific">Sinanodonta woodiana</name>
    <name type="common">Chinese pond mussel</name>
    <name type="synonym">Anodonta woodiana</name>
    <dbReference type="NCBI Taxonomy" id="1069815"/>
    <lineage>
        <taxon>Eukaryota</taxon>
        <taxon>Metazoa</taxon>
        <taxon>Spiralia</taxon>
        <taxon>Lophotrochozoa</taxon>
        <taxon>Mollusca</taxon>
        <taxon>Bivalvia</taxon>
        <taxon>Autobranchia</taxon>
        <taxon>Heteroconchia</taxon>
        <taxon>Palaeoheterodonta</taxon>
        <taxon>Unionida</taxon>
        <taxon>Unionoidea</taxon>
        <taxon>Unionidae</taxon>
        <taxon>Unioninae</taxon>
        <taxon>Sinanodonta</taxon>
    </lineage>
</organism>
<accession>A0ABD3X3U3</accession>